<dbReference type="Gene3D" id="1.10.510.10">
    <property type="entry name" value="Transferase(Phosphotransferase) domain 1"/>
    <property type="match status" value="1"/>
</dbReference>
<evidence type="ECO:0008006" key="14">
    <source>
        <dbReference type="Google" id="ProtNLM"/>
    </source>
</evidence>
<dbReference type="GO" id="GO:0004674">
    <property type="term" value="F:protein serine/threonine kinase activity"/>
    <property type="evidence" value="ECO:0007669"/>
    <property type="project" value="UniProtKB-KW"/>
</dbReference>
<dbReference type="PROSITE" id="PS00107">
    <property type="entry name" value="PROTEIN_KINASE_ATP"/>
    <property type="match status" value="1"/>
</dbReference>
<dbReference type="InterPro" id="IPR017441">
    <property type="entry name" value="Protein_kinase_ATP_BS"/>
</dbReference>
<feature type="domain" description="AGC-kinase C-terminal" evidence="11">
    <location>
        <begin position="284"/>
        <end position="359"/>
    </location>
</feature>
<dbReference type="GeneID" id="20221210"/>
<dbReference type="PROSITE" id="PS50011">
    <property type="entry name" value="PROTEIN_KINASE_DOM"/>
    <property type="match status" value="1"/>
</dbReference>
<accession>F0YKY6</accession>
<evidence type="ECO:0000256" key="5">
    <source>
        <dbReference type="ARBA" id="ARBA00022777"/>
    </source>
</evidence>
<dbReference type="InParanoid" id="F0YKY6"/>
<evidence type="ECO:0000313" key="13">
    <source>
        <dbReference type="Proteomes" id="UP000002729"/>
    </source>
</evidence>
<evidence type="ECO:0000256" key="1">
    <source>
        <dbReference type="ARBA" id="ARBA00022527"/>
    </source>
</evidence>
<keyword evidence="6 7" id="KW-0067">ATP-binding</keyword>
<dbReference type="PANTHER" id="PTHR24351">
    <property type="entry name" value="RIBOSOMAL PROTEIN S6 KINASE"/>
    <property type="match status" value="1"/>
</dbReference>
<dbReference type="SMART" id="SM00220">
    <property type="entry name" value="S_TKc"/>
    <property type="match status" value="1"/>
</dbReference>
<comment type="similarity">
    <text evidence="8">Belongs to the protein kinase superfamily.</text>
</comment>
<dbReference type="OMA" id="GWAVEYC"/>
<evidence type="ECO:0000256" key="7">
    <source>
        <dbReference type="PROSITE-ProRule" id="PRU10141"/>
    </source>
</evidence>
<keyword evidence="2" id="KW-0597">Phosphoprotein</keyword>
<keyword evidence="1 8" id="KW-0723">Serine/threonine-protein kinase</keyword>
<dbReference type="PROSITE" id="PS51285">
    <property type="entry name" value="AGC_KINASE_CTER"/>
    <property type="match status" value="1"/>
</dbReference>
<keyword evidence="4 7" id="KW-0547">Nucleotide-binding</keyword>
<organism evidence="13">
    <name type="scientific">Aureococcus anophagefferens</name>
    <name type="common">Harmful bloom alga</name>
    <dbReference type="NCBI Taxonomy" id="44056"/>
    <lineage>
        <taxon>Eukaryota</taxon>
        <taxon>Sar</taxon>
        <taxon>Stramenopiles</taxon>
        <taxon>Ochrophyta</taxon>
        <taxon>Pelagophyceae</taxon>
        <taxon>Pelagomonadales</taxon>
        <taxon>Pelagomonadaceae</taxon>
        <taxon>Aureococcus</taxon>
    </lineage>
</organism>
<proteinExistence type="inferred from homology"/>
<protein>
    <recommendedName>
        <fullName evidence="14">Protein kinase domain-containing protein</fullName>
    </recommendedName>
</protein>
<dbReference type="Gene3D" id="3.30.200.20">
    <property type="entry name" value="Phosphorylase Kinase, domain 1"/>
    <property type="match status" value="1"/>
</dbReference>
<reference evidence="12 13" key="1">
    <citation type="journal article" date="2011" name="Proc. Natl. Acad. Sci. U.S.A.">
        <title>Niche of harmful alga Aureococcus anophagefferens revealed through ecogenomics.</title>
        <authorList>
            <person name="Gobler C.J."/>
            <person name="Berry D.L."/>
            <person name="Dyhrman S.T."/>
            <person name="Wilhelm S.W."/>
            <person name="Salamov A."/>
            <person name="Lobanov A.V."/>
            <person name="Zhang Y."/>
            <person name="Collier J.L."/>
            <person name="Wurch L.L."/>
            <person name="Kustka A.B."/>
            <person name="Dill B.D."/>
            <person name="Shah M."/>
            <person name="VerBerkmoes N.C."/>
            <person name="Kuo A."/>
            <person name="Terry A."/>
            <person name="Pangilinan J."/>
            <person name="Lindquist E.A."/>
            <person name="Lucas S."/>
            <person name="Paulsen I.T."/>
            <person name="Hattenrath-Lehmann T.K."/>
            <person name="Talmage S.C."/>
            <person name="Walker E.A."/>
            <person name="Koch F."/>
            <person name="Burson A.M."/>
            <person name="Marcoval M.A."/>
            <person name="Tang Y.Z."/>
            <person name="Lecleir G.R."/>
            <person name="Coyne K.J."/>
            <person name="Berg G.M."/>
            <person name="Bertrand E.M."/>
            <person name="Saito M.A."/>
            <person name="Gladyshev V.N."/>
            <person name="Grigoriev I.V."/>
        </authorList>
    </citation>
    <scope>NUCLEOTIDE SEQUENCE [LARGE SCALE GENOMIC DNA]</scope>
    <source>
        <strain evidence="13">CCMP 1984</strain>
    </source>
</reference>
<feature type="region of interest" description="Disordered" evidence="9">
    <location>
        <begin position="298"/>
        <end position="318"/>
    </location>
</feature>
<dbReference type="GO" id="GO:0005524">
    <property type="term" value="F:ATP binding"/>
    <property type="evidence" value="ECO:0007669"/>
    <property type="project" value="UniProtKB-UniRule"/>
</dbReference>
<dbReference type="Pfam" id="PF00069">
    <property type="entry name" value="Pkinase"/>
    <property type="match status" value="1"/>
</dbReference>
<dbReference type="InterPro" id="IPR011009">
    <property type="entry name" value="Kinase-like_dom_sf"/>
</dbReference>
<dbReference type="eggNOG" id="KOG0598">
    <property type="taxonomic scope" value="Eukaryota"/>
</dbReference>
<feature type="domain" description="Protein kinase" evidence="10">
    <location>
        <begin position="6"/>
        <end position="283"/>
    </location>
</feature>
<evidence type="ECO:0000256" key="8">
    <source>
        <dbReference type="RuleBase" id="RU000304"/>
    </source>
</evidence>
<gene>
    <name evidence="12" type="ORF">AURANDRAFT_32833</name>
</gene>
<dbReference type="OrthoDB" id="63267at2759"/>
<dbReference type="PROSITE" id="PS00108">
    <property type="entry name" value="PROTEIN_KINASE_ST"/>
    <property type="match status" value="1"/>
</dbReference>
<evidence type="ECO:0000256" key="4">
    <source>
        <dbReference type="ARBA" id="ARBA00022741"/>
    </source>
</evidence>
<evidence type="ECO:0000313" key="12">
    <source>
        <dbReference type="EMBL" id="EGB04240.1"/>
    </source>
</evidence>
<sequence length="359" mass="41260">MSIEDFSYQRDIGAGSFGRVILVVHQNSRLVLAMKTISKKVLRRKKIAQEEWRLERDVLVKIEAHPYIVELLCSFQTASHFFLVMAYLPRGELFTFLRRRGTFPEDVAAFYSAEVTLAIEHLRLISYHTESVPRHASRVIHRDLKPENLLMDDDGHVVVTDFGLAKMFDSDEERHRTLCGTDAYMAPEMVARRSYGKPVDFWSLGILIFEMLTGKPPFAHRDTKELHRKILSEKVKWPQFIGPEAIRLLRGLLERQVPKRLGAIKATMFEVGGVSALKNQSFFAKIEWHRLLRRESPAPFSPSTPEEWQAVEESDQLPQVPPRQLLADFLEESTSDTNSDMLTVVDFEFTRAGAFQTVV</sequence>
<dbReference type="RefSeq" id="XP_009041091.1">
    <property type="nucleotide sequence ID" value="XM_009042843.1"/>
</dbReference>
<dbReference type="InterPro" id="IPR000719">
    <property type="entry name" value="Prot_kinase_dom"/>
</dbReference>
<keyword evidence="3" id="KW-0808">Transferase</keyword>
<dbReference type="SUPFAM" id="SSF56112">
    <property type="entry name" value="Protein kinase-like (PK-like)"/>
    <property type="match status" value="1"/>
</dbReference>
<evidence type="ECO:0000259" key="10">
    <source>
        <dbReference type="PROSITE" id="PS50011"/>
    </source>
</evidence>
<keyword evidence="5" id="KW-0418">Kinase</keyword>
<evidence type="ECO:0000256" key="3">
    <source>
        <dbReference type="ARBA" id="ARBA00022679"/>
    </source>
</evidence>
<evidence type="ECO:0000256" key="2">
    <source>
        <dbReference type="ARBA" id="ARBA00022553"/>
    </source>
</evidence>
<evidence type="ECO:0000256" key="6">
    <source>
        <dbReference type="ARBA" id="ARBA00022840"/>
    </source>
</evidence>
<dbReference type="FunFam" id="1.10.510.10:FF:000048">
    <property type="entry name" value="Protein kinase C"/>
    <property type="match status" value="1"/>
</dbReference>
<dbReference type="EMBL" id="GL833154">
    <property type="protein sequence ID" value="EGB04240.1"/>
    <property type="molecule type" value="Genomic_DNA"/>
</dbReference>
<dbReference type="KEGG" id="aaf:AURANDRAFT_32833"/>
<dbReference type="Proteomes" id="UP000002729">
    <property type="component" value="Unassembled WGS sequence"/>
</dbReference>
<feature type="binding site" evidence="7">
    <location>
        <position position="35"/>
    </location>
    <ligand>
        <name>ATP</name>
        <dbReference type="ChEBI" id="CHEBI:30616"/>
    </ligand>
</feature>
<keyword evidence="13" id="KW-1185">Reference proteome</keyword>
<dbReference type="InterPro" id="IPR045270">
    <property type="entry name" value="STKc_AGC"/>
</dbReference>
<dbReference type="CDD" id="cd05123">
    <property type="entry name" value="STKc_AGC"/>
    <property type="match status" value="1"/>
</dbReference>
<dbReference type="InterPro" id="IPR000961">
    <property type="entry name" value="AGC-kinase_C"/>
</dbReference>
<dbReference type="InterPro" id="IPR008271">
    <property type="entry name" value="Ser/Thr_kinase_AS"/>
</dbReference>
<dbReference type="AlphaFoldDB" id="F0YKY6"/>
<evidence type="ECO:0000256" key="9">
    <source>
        <dbReference type="SAM" id="MobiDB-lite"/>
    </source>
</evidence>
<evidence type="ECO:0000259" key="11">
    <source>
        <dbReference type="PROSITE" id="PS51285"/>
    </source>
</evidence>
<name>F0YKY6_AURAN</name>